<organism evidence="1 2">
    <name type="scientific">Sorghum bicolor</name>
    <name type="common">Sorghum</name>
    <name type="synonym">Sorghum vulgare</name>
    <dbReference type="NCBI Taxonomy" id="4558"/>
    <lineage>
        <taxon>Eukaryota</taxon>
        <taxon>Viridiplantae</taxon>
        <taxon>Streptophyta</taxon>
        <taxon>Embryophyta</taxon>
        <taxon>Tracheophyta</taxon>
        <taxon>Spermatophyta</taxon>
        <taxon>Magnoliopsida</taxon>
        <taxon>Liliopsida</taxon>
        <taxon>Poales</taxon>
        <taxon>Poaceae</taxon>
        <taxon>PACMAD clade</taxon>
        <taxon>Panicoideae</taxon>
        <taxon>Andropogonodae</taxon>
        <taxon>Andropogoneae</taxon>
        <taxon>Sorghinae</taxon>
        <taxon>Sorghum</taxon>
    </lineage>
</organism>
<gene>
    <name evidence="1" type="ORF">SORBI_3001G189900</name>
</gene>
<dbReference type="InParanoid" id="A0A1Z5S6D1"/>
<dbReference type="Proteomes" id="UP000000768">
    <property type="component" value="Chromosome 1"/>
</dbReference>
<dbReference type="AlphaFoldDB" id="A0A1Z5S6D1"/>
<sequence length="240" mass="24923">MVIVDPKALASAHQFTVVIDGVETAVHEEGVLRRNGGTVAVVGPGVIEVSRFQHVVVRGGGGGVDVRFSRCGYAAAEDCGAASFHRCGAVRVGGARGVAVRRCRSADVERVAGAVAIRRCKGAVRVRGAGGELRVGRCREADVGGCADVAVARCRAARADWCGALALGRCGSADVSRCGAVRVDRCRDATVSGCGTVAVRRGKVNMVEMGQQVPPDFYEQTMMYQQGEPALATPVAIVVK</sequence>
<dbReference type="EMBL" id="CM000760">
    <property type="protein sequence ID" value="OQU91490.1"/>
    <property type="molecule type" value="Genomic_DNA"/>
</dbReference>
<dbReference type="eggNOG" id="ENOG502SDDT">
    <property type="taxonomic scope" value="Eukaryota"/>
</dbReference>
<dbReference type="FunCoup" id="A0A1Z5S6D1">
    <property type="interactions" value="159"/>
</dbReference>
<dbReference type="OrthoDB" id="732601at2759"/>
<proteinExistence type="predicted"/>
<dbReference type="KEGG" id="sbi:8065139"/>
<reference evidence="2" key="2">
    <citation type="journal article" date="2018" name="Plant J.">
        <title>The Sorghum bicolor reference genome: improved assembly, gene annotations, a transcriptome atlas, and signatures of genome organization.</title>
        <authorList>
            <person name="McCormick R.F."/>
            <person name="Truong S.K."/>
            <person name="Sreedasyam A."/>
            <person name="Jenkins J."/>
            <person name="Shu S."/>
            <person name="Sims D."/>
            <person name="Kennedy M."/>
            <person name="Amirebrahimi M."/>
            <person name="Weers B.D."/>
            <person name="McKinley B."/>
            <person name="Mattison A."/>
            <person name="Morishige D.T."/>
            <person name="Grimwood J."/>
            <person name="Schmutz J."/>
            <person name="Mullet J.E."/>
        </authorList>
    </citation>
    <scope>NUCLEOTIDE SEQUENCE [LARGE SCALE GENOMIC DNA]</scope>
    <source>
        <strain evidence="2">cv. BTx623</strain>
    </source>
</reference>
<dbReference type="OMA" id="FHRCGAV"/>
<reference evidence="1 2" key="1">
    <citation type="journal article" date="2009" name="Nature">
        <title>The Sorghum bicolor genome and the diversification of grasses.</title>
        <authorList>
            <person name="Paterson A.H."/>
            <person name="Bowers J.E."/>
            <person name="Bruggmann R."/>
            <person name="Dubchak I."/>
            <person name="Grimwood J."/>
            <person name="Gundlach H."/>
            <person name="Haberer G."/>
            <person name="Hellsten U."/>
            <person name="Mitros T."/>
            <person name="Poliakov A."/>
            <person name="Schmutz J."/>
            <person name="Spannagl M."/>
            <person name="Tang H."/>
            <person name="Wang X."/>
            <person name="Wicker T."/>
            <person name="Bharti A.K."/>
            <person name="Chapman J."/>
            <person name="Feltus F.A."/>
            <person name="Gowik U."/>
            <person name="Grigoriev I.V."/>
            <person name="Lyons E."/>
            <person name="Maher C.A."/>
            <person name="Martis M."/>
            <person name="Narechania A."/>
            <person name="Otillar R.P."/>
            <person name="Penning B.W."/>
            <person name="Salamov A.A."/>
            <person name="Wang Y."/>
            <person name="Zhang L."/>
            <person name="Carpita N.C."/>
            <person name="Freeling M."/>
            <person name="Gingle A.R."/>
            <person name="Hash C.T."/>
            <person name="Keller B."/>
            <person name="Klein P."/>
            <person name="Kresovich S."/>
            <person name="McCann M.C."/>
            <person name="Ming R."/>
            <person name="Peterson D.G."/>
            <person name="Mehboob-ur-Rahman"/>
            <person name="Ware D."/>
            <person name="Westhoff P."/>
            <person name="Mayer K.F."/>
            <person name="Messing J."/>
            <person name="Rokhsar D.S."/>
        </authorList>
    </citation>
    <scope>NUCLEOTIDE SEQUENCE [LARGE SCALE GENOMIC DNA]</scope>
    <source>
        <strain evidence="2">cv. BTx623</strain>
    </source>
</reference>
<protein>
    <submittedName>
        <fullName evidence="1">Uncharacterized protein</fullName>
    </submittedName>
</protein>
<accession>A0A1Z5S6D1</accession>
<evidence type="ECO:0000313" key="1">
    <source>
        <dbReference type="EMBL" id="OQU91490.1"/>
    </source>
</evidence>
<dbReference type="Gramene" id="OQU91490">
    <property type="protein sequence ID" value="OQU91490"/>
    <property type="gene ID" value="SORBI_3001G189900"/>
</dbReference>
<evidence type="ECO:0000313" key="2">
    <source>
        <dbReference type="Proteomes" id="UP000000768"/>
    </source>
</evidence>
<name>A0A1Z5S6D1_SORBI</name>
<keyword evidence="2" id="KW-1185">Reference proteome</keyword>